<evidence type="ECO:0000313" key="3">
    <source>
        <dbReference type="Proteomes" id="UP001362999"/>
    </source>
</evidence>
<protein>
    <submittedName>
        <fullName evidence="2">SRR1 domain-containing protein</fullName>
    </submittedName>
</protein>
<dbReference type="EMBL" id="JAWWNJ010000008">
    <property type="protein sequence ID" value="KAK7050633.1"/>
    <property type="molecule type" value="Genomic_DNA"/>
</dbReference>
<dbReference type="Pfam" id="PF07985">
    <property type="entry name" value="SRR1"/>
    <property type="match status" value="1"/>
</dbReference>
<comment type="caution">
    <text evidence="2">The sequence shown here is derived from an EMBL/GenBank/DDBJ whole genome shotgun (WGS) entry which is preliminary data.</text>
</comment>
<evidence type="ECO:0000259" key="1">
    <source>
        <dbReference type="Pfam" id="PF07985"/>
    </source>
</evidence>
<feature type="domain" description="SRR1-like" evidence="1">
    <location>
        <begin position="234"/>
        <end position="330"/>
    </location>
</feature>
<name>A0AAW0DHF5_9AGAR</name>
<proteinExistence type="predicted"/>
<dbReference type="AlphaFoldDB" id="A0AAW0DHF5"/>
<evidence type="ECO:0000313" key="2">
    <source>
        <dbReference type="EMBL" id="KAK7050633.1"/>
    </source>
</evidence>
<dbReference type="InterPro" id="IPR012942">
    <property type="entry name" value="SRR1-like"/>
</dbReference>
<sequence>MPRETLAHPTNPSWRIRIHPTSPLYLQNCSSHGSDCAHANFSSARLRLQSLHHIAESWTQDDRDAHPAWTHDLPDLCESAIEDSEHRCDEVCAQFEAGGIPTNRSSFVKTPTNTIFDEIAYFHGSSRWDDHWNSPPNFSLHPDLTHLLTPSQIDLVNKHLRLIGEHYSTMEASGFFEQTAGFVSGIFHSIHPQRPLHPTSAFGAGFSGFDRIDERGWDRAGYEATEDHSPESWEWRSRYQIAYFILLGRLFQMPAGYLVAYDPCYSIVDVVLLASLGVRAFRKRDPGLSRLRKFASPTLFYAPGAEQHVFCHMIQRTEKIQNLIILSGDAAWCAPLTDDFTAHYARIRAPQYLNSENGESESESPCGEDNCLQWIPHSRVEAFHTARGPASEPPVLQVVMPDGSLEFQD</sequence>
<organism evidence="2 3">
    <name type="scientific">Favolaschia claudopus</name>
    <dbReference type="NCBI Taxonomy" id="2862362"/>
    <lineage>
        <taxon>Eukaryota</taxon>
        <taxon>Fungi</taxon>
        <taxon>Dikarya</taxon>
        <taxon>Basidiomycota</taxon>
        <taxon>Agaricomycotina</taxon>
        <taxon>Agaricomycetes</taxon>
        <taxon>Agaricomycetidae</taxon>
        <taxon>Agaricales</taxon>
        <taxon>Marasmiineae</taxon>
        <taxon>Mycenaceae</taxon>
        <taxon>Favolaschia</taxon>
    </lineage>
</organism>
<keyword evidence="3" id="KW-1185">Reference proteome</keyword>
<dbReference type="Proteomes" id="UP001362999">
    <property type="component" value="Unassembled WGS sequence"/>
</dbReference>
<accession>A0AAW0DHF5</accession>
<gene>
    <name evidence="2" type="ORF">R3P38DRAFT_2504616</name>
</gene>
<reference evidence="2 3" key="1">
    <citation type="journal article" date="2024" name="J Genomics">
        <title>Draft genome sequencing and assembly of Favolaschia claudopus CIRM-BRFM 2984 isolated from oak limbs.</title>
        <authorList>
            <person name="Navarro D."/>
            <person name="Drula E."/>
            <person name="Chaduli D."/>
            <person name="Cazenave R."/>
            <person name="Ahrendt S."/>
            <person name="Wang J."/>
            <person name="Lipzen A."/>
            <person name="Daum C."/>
            <person name="Barry K."/>
            <person name="Grigoriev I.V."/>
            <person name="Favel A."/>
            <person name="Rosso M.N."/>
            <person name="Martin F."/>
        </authorList>
    </citation>
    <scope>NUCLEOTIDE SEQUENCE [LARGE SCALE GENOMIC DNA]</scope>
    <source>
        <strain evidence="2 3">CIRM-BRFM 2984</strain>
    </source>
</reference>